<feature type="signal peptide" evidence="2">
    <location>
        <begin position="1"/>
        <end position="23"/>
    </location>
</feature>
<sequence>MKKRVQWTAALGAALLACGVAHAQDAPTTPELQLAASPAQTGQAAATANTRGKTRQQIKDEYIEAVRSGELKELNREFYAHH</sequence>
<evidence type="ECO:0000313" key="3">
    <source>
        <dbReference type="EMBL" id="MFC5428801.1"/>
    </source>
</evidence>
<feature type="compositionally biased region" description="Low complexity" evidence="1">
    <location>
        <begin position="35"/>
        <end position="48"/>
    </location>
</feature>
<keyword evidence="4" id="KW-1185">Reference proteome</keyword>
<evidence type="ECO:0000256" key="2">
    <source>
        <dbReference type="SAM" id="SignalP"/>
    </source>
</evidence>
<feature type="chain" id="PRO_5045928066" description="DUF4148 domain-containing protein" evidence="2">
    <location>
        <begin position="24"/>
        <end position="82"/>
    </location>
</feature>
<gene>
    <name evidence="3" type="ORF">ACFPTO_08300</name>
</gene>
<dbReference type="Proteomes" id="UP001596103">
    <property type="component" value="Unassembled WGS sequence"/>
</dbReference>
<keyword evidence="2" id="KW-0732">Signal</keyword>
<evidence type="ECO:0000256" key="1">
    <source>
        <dbReference type="SAM" id="MobiDB-lite"/>
    </source>
</evidence>
<reference evidence="4" key="1">
    <citation type="journal article" date="2019" name="Int. J. Syst. Evol. Microbiol.">
        <title>The Global Catalogue of Microorganisms (GCM) 10K type strain sequencing project: providing services to taxonomists for standard genome sequencing and annotation.</title>
        <authorList>
            <consortium name="The Broad Institute Genomics Platform"/>
            <consortium name="The Broad Institute Genome Sequencing Center for Infectious Disease"/>
            <person name="Wu L."/>
            <person name="Ma J."/>
        </authorList>
    </citation>
    <scope>NUCLEOTIDE SEQUENCE [LARGE SCALE GENOMIC DNA]</scope>
    <source>
        <strain evidence="4">CCUG 56042</strain>
    </source>
</reference>
<evidence type="ECO:0000313" key="4">
    <source>
        <dbReference type="Proteomes" id="UP001596103"/>
    </source>
</evidence>
<name>A0ABW0J6X1_9BURK</name>
<protein>
    <recommendedName>
        <fullName evidence="5">DUF4148 domain-containing protein</fullName>
    </recommendedName>
</protein>
<accession>A0ABW0J6X1</accession>
<proteinExistence type="predicted"/>
<dbReference type="PROSITE" id="PS51257">
    <property type="entry name" value="PROKAR_LIPOPROTEIN"/>
    <property type="match status" value="1"/>
</dbReference>
<feature type="region of interest" description="Disordered" evidence="1">
    <location>
        <begin position="35"/>
        <end position="55"/>
    </location>
</feature>
<dbReference type="EMBL" id="JBHSMP010000011">
    <property type="protein sequence ID" value="MFC5428801.1"/>
    <property type="molecule type" value="Genomic_DNA"/>
</dbReference>
<comment type="caution">
    <text evidence="3">The sequence shown here is derived from an EMBL/GenBank/DDBJ whole genome shotgun (WGS) entry which is preliminary data.</text>
</comment>
<organism evidence="3 4">
    <name type="scientific">Paraburkholderia denitrificans</name>
    <dbReference type="NCBI Taxonomy" id="694025"/>
    <lineage>
        <taxon>Bacteria</taxon>
        <taxon>Pseudomonadati</taxon>
        <taxon>Pseudomonadota</taxon>
        <taxon>Betaproteobacteria</taxon>
        <taxon>Burkholderiales</taxon>
        <taxon>Burkholderiaceae</taxon>
        <taxon>Paraburkholderia</taxon>
    </lineage>
</organism>
<evidence type="ECO:0008006" key="5">
    <source>
        <dbReference type="Google" id="ProtNLM"/>
    </source>
</evidence>
<dbReference type="RefSeq" id="WP_377710756.1">
    <property type="nucleotide sequence ID" value="NZ_JBHSMP010000011.1"/>
</dbReference>